<keyword evidence="4" id="KW-1185">Reference proteome</keyword>
<feature type="region of interest" description="Disordered" evidence="1">
    <location>
        <begin position="36"/>
        <end position="78"/>
    </location>
</feature>
<accession>A0A9W4RWQ6</accession>
<evidence type="ECO:0000313" key="3">
    <source>
        <dbReference type="EMBL" id="CAI0649000.1"/>
    </source>
</evidence>
<organism evidence="3 4">
    <name type="scientific">Colletotrichum noveboracense</name>
    <dbReference type="NCBI Taxonomy" id="2664923"/>
    <lineage>
        <taxon>Eukaryota</taxon>
        <taxon>Fungi</taxon>
        <taxon>Dikarya</taxon>
        <taxon>Ascomycota</taxon>
        <taxon>Pezizomycotina</taxon>
        <taxon>Sordariomycetes</taxon>
        <taxon>Hypocreomycetidae</taxon>
        <taxon>Glomerellales</taxon>
        <taxon>Glomerellaceae</taxon>
        <taxon>Colletotrichum</taxon>
        <taxon>Colletotrichum gloeosporioides species complex</taxon>
    </lineage>
</organism>
<dbReference type="AlphaFoldDB" id="A0A9W4RWQ6"/>
<feature type="transmembrane region" description="Helical" evidence="2">
    <location>
        <begin position="6"/>
        <end position="27"/>
    </location>
</feature>
<keyword evidence="2" id="KW-0812">Transmembrane</keyword>
<comment type="caution">
    <text evidence="3">The sequence shown here is derived from an EMBL/GenBank/DDBJ whole genome shotgun (WGS) entry which is preliminary data.</text>
</comment>
<feature type="non-terminal residue" evidence="3">
    <location>
        <position position="133"/>
    </location>
</feature>
<sequence length="133" mass="14724">MGLSPIAFVVLIVLATVSLPLILFALLSRFFGLRRARDDSSSNNSSSLSSGSRFLTDSWPDLESTRGHNDTPPLDPGTELIDFADVVRSPSQAWHPSRESRLIWSFSPTRIDRTAPQHLNRSECSRDSGVILE</sequence>
<feature type="compositionally biased region" description="Low complexity" evidence="1">
    <location>
        <begin position="41"/>
        <end position="52"/>
    </location>
</feature>
<proteinExistence type="predicted"/>
<evidence type="ECO:0000313" key="4">
    <source>
        <dbReference type="Proteomes" id="UP001152533"/>
    </source>
</evidence>
<dbReference type="Proteomes" id="UP001152533">
    <property type="component" value="Unassembled WGS sequence"/>
</dbReference>
<evidence type="ECO:0000256" key="2">
    <source>
        <dbReference type="SAM" id="Phobius"/>
    </source>
</evidence>
<keyword evidence="2" id="KW-0472">Membrane</keyword>
<dbReference type="EMBL" id="CAMGZC010000634">
    <property type="protein sequence ID" value="CAI0649000.1"/>
    <property type="molecule type" value="Genomic_DNA"/>
</dbReference>
<evidence type="ECO:0000256" key="1">
    <source>
        <dbReference type="SAM" id="MobiDB-lite"/>
    </source>
</evidence>
<keyword evidence="2" id="KW-1133">Transmembrane helix</keyword>
<name>A0A9W4RWQ6_9PEZI</name>
<reference evidence="3" key="1">
    <citation type="submission" date="2022-08" db="EMBL/GenBank/DDBJ databases">
        <authorList>
            <person name="Giroux E."/>
            <person name="Giroux E."/>
        </authorList>
    </citation>
    <scope>NUCLEOTIDE SEQUENCE</scope>
    <source>
        <strain evidence="3">H1091258</strain>
    </source>
</reference>
<gene>
    <name evidence="3" type="ORF">CGXH109_LOCUS81528</name>
</gene>
<protein>
    <submittedName>
        <fullName evidence="3">Uncharacterized protein</fullName>
    </submittedName>
</protein>